<dbReference type="EMBL" id="FWFS01000001">
    <property type="protein sequence ID" value="SLN19892.1"/>
    <property type="molecule type" value="Genomic_DNA"/>
</dbReference>
<dbReference type="GO" id="GO:0043190">
    <property type="term" value="C:ATP-binding cassette (ABC) transporter complex"/>
    <property type="evidence" value="ECO:0007669"/>
    <property type="project" value="TreeGrafter"/>
</dbReference>
<dbReference type="CDD" id="cd03225">
    <property type="entry name" value="ABC_cobalt_CbiO_domain1"/>
    <property type="match status" value="1"/>
</dbReference>
<keyword evidence="4 6" id="KW-0067">ATP-binding</keyword>
<dbReference type="AlphaFoldDB" id="A0A1Y5RL86"/>
<dbReference type="RefSeq" id="WP_085835212.1">
    <property type="nucleotide sequence ID" value="NZ_FWFS01000001.1"/>
</dbReference>
<dbReference type="InterPro" id="IPR017871">
    <property type="entry name" value="ABC_transporter-like_CS"/>
</dbReference>
<dbReference type="InterPro" id="IPR003439">
    <property type="entry name" value="ABC_transporter-like_ATP-bd"/>
</dbReference>
<dbReference type="SUPFAM" id="SSF52540">
    <property type="entry name" value="P-loop containing nucleoside triphosphate hydrolases"/>
    <property type="match status" value="1"/>
</dbReference>
<sequence>MTAPVVLDRLSVTRDGLPVLREVSLTLAPRDRLAIVGPNGAGKTTLLRAIMGLQVPSSGTVALFGQTCTHEAEFRSHRPRIGFLFQDSDDQLFCPTVVEDVAFGPLNLGQSNAQALKIARETLAHLGIAALAERLVHKLSGGEKRLVCLAGLLAMRPQVLLLDEPTNGVDAENGARLRAVLHGFEGAMIMVSHDDGFVADLANRARLLSGGCLQEADIHDHAHLHRHPHVHPRMKTDPNAG</sequence>
<evidence type="ECO:0000313" key="6">
    <source>
        <dbReference type="EMBL" id="SLN19892.1"/>
    </source>
</evidence>
<gene>
    <name evidence="6" type="primary">cbiO</name>
    <name evidence="6" type="ORF">AQS8620_00495</name>
</gene>
<evidence type="ECO:0000256" key="1">
    <source>
        <dbReference type="ARBA" id="ARBA00005417"/>
    </source>
</evidence>
<keyword evidence="7" id="KW-1185">Reference proteome</keyword>
<dbReference type="Gene3D" id="3.40.50.300">
    <property type="entry name" value="P-loop containing nucleotide triphosphate hydrolases"/>
    <property type="match status" value="1"/>
</dbReference>
<dbReference type="Pfam" id="PF00005">
    <property type="entry name" value="ABC_tran"/>
    <property type="match status" value="1"/>
</dbReference>
<dbReference type="InterPro" id="IPR003593">
    <property type="entry name" value="AAA+_ATPase"/>
</dbReference>
<dbReference type="GO" id="GO:0005524">
    <property type="term" value="F:ATP binding"/>
    <property type="evidence" value="ECO:0007669"/>
    <property type="project" value="UniProtKB-KW"/>
</dbReference>
<dbReference type="InterPro" id="IPR015856">
    <property type="entry name" value="ABC_transpr_CbiO/EcfA_su"/>
</dbReference>
<evidence type="ECO:0000256" key="2">
    <source>
        <dbReference type="ARBA" id="ARBA00022448"/>
    </source>
</evidence>
<dbReference type="PROSITE" id="PS50893">
    <property type="entry name" value="ABC_TRANSPORTER_2"/>
    <property type="match status" value="1"/>
</dbReference>
<keyword evidence="3" id="KW-0547">Nucleotide-binding</keyword>
<dbReference type="InterPro" id="IPR027417">
    <property type="entry name" value="P-loop_NTPase"/>
</dbReference>
<evidence type="ECO:0000259" key="5">
    <source>
        <dbReference type="PROSITE" id="PS50893"/>
    </source>
</evidence>
<evidence type="ECO:0000313" key="7">
    <source>
        <dbReference type="Proteomes" id="UP000193862"/>
    </source>
</evidence>
<name>A0A1Y5RL86_9RHOB</name>
<accession>A0A1Y5RL86</accession>
<feature type="domain" description="ABC transporter" evidence="5">
    <location>
        <begin position="5"/>
        <end position="235"/>
    </location>
</feature>
<evidence type="ECO:0000256" key="4">
    <source>
        <dbReference type="ARBA" id="ARBA00022840"/>
    </source>
</evidence>
<comment type="similarity">
    <text evidence="1">Belongs to the ABC transporter superfamily.</text>
</comment>
<dbReference type="PANTHER" id="PTHR43553:SF24">
    <property type="entry name" value="ENERGY-COUPLING FACTOR TRANSPORTER ATP-BINDING PROTEIN ECFA1"/>
    <property type="match status" value="1"/>
</dbReference>
<dbReference type="PROSITE" id="PS00211">
    <property type="entry name" value="ABC_TRANSPORTER_1"/>
    <property type="match status" value="1"/>
</dbReference>
<organism evidence="6 7">
    <name type="scientific">Aquimixticola soesokkakensis</name>
    <dbReference type="NCBI Taxonomy" id="1519096"/>
    <lineage>
        <taxon>Bacteria</taxon>
        <taxon>Pseudomonadati</taxon>
        <taxon>Pseudomonadota</taxon>
        <taxon>Alphaproteobacteria</taxon>
        <taxon>Rhodobacterales</taxon>
        <taxon>Paracoccaceae</taxon>
        <taxon>Aquimixticola</taxon>
    </lineage>
</organism>
<dbReference type="GO" id="GO:0016887">
    <property type="term" value="F:ATP hydrolysis activity"/>
    <property type="evidence" value="ECO:0007669"/>
    <property type="project" value="InterPro"/>
</dbReference>
<keyword evidence="2" id="KW-0813">Transport</keyword>
<dbReference type="EC" id="3.6.3.-" evidence="6"/>
<protein>
    <submittedName>
        <fullName evidence="6">Cobalt import ATP-binding protein CbiO</fullName>
        <ecNumber evidence="6">3.6.3.-</ecNumber>
    </submittedName>
</protein>
<dbReference type="InterPro" id="IPR050095">
    <property type="entry name" value="ECF_ABC_transporter_ATP-bd"/>
</dbReference>
<proteinExistence type="inferred from homology"/>
<keyword evidence="6" id="KW-0378">Hydrolase</keyword>
<dbReference type="GO" id="GO:0042626">
    <property type="term" value="F:ATPase-coupled transmembrane transporter activity"/>
    <property type="evidence" value="ECO:0007669"/>
    <property type="project" value="TreeGrafter"/>
</dbReference>
<dbReference type="PANTHER" id="PTHR43553">
    <property type="entry name" value="HEAVY METAL TRANSPORTER"/>
    <property type="match status" value="1"/>
</dbReference>
<reference evidence="6 7" key="1">
    <citation type="submission" date="2017-03" db="EMBL/GenBank/DDBJ databases">
        <authorList>
            <person name="Afonso C.L."/>
            <person name="Miller P.J."/>
            <person name="Scott M.A."/>
            <person name="Spackman E."/>
            <person name="Goraichik I."/>
            <person name="Dimitrov K.M."/>
            <person name="Suarez D.L."/>
            <person name="Swayne D.E."/>
        </authorList>
    </citation>
    <scope>NUCLEOTIDE SEQUENCE [LARGE SCALE GENOMIC DNA]</scope>
    <source>
        <strain evidence="6 7">CECT 8620</strain>
    </source>
</reference>
<dbReference type="SMART" id="SM00382">
    <property type="entry name" value="AAA"/>
    <property type="match status" value="1"/>
</dbReference>
<dbReference type="OrthoDB" id="9782163at2"/>
<dbReference type="Proteomes" id="UP000193862">
    <property type="component" value="Unassembled WGS sequence"/>
</dbReference>
<evidence type="ECO:0000256" key="3">
    <source>
        <dbReference type="ARBA" id="ARBA00022741"/>
    </source>
</evidence>